<keyword evidence="2" id="KW-1185">Reference proteome</keyword>
<name>A0A1H8NJI4_9ACTN</name>
<dbReference type="EMBL" id="FODD01000022">
    <property type="protein sequence ID" value="SEO29780.1"/>
    <property type="molecule type" value="Genomic_DNA"/>
</dbReference>
<gene>
    <name evidence="1" type="ORF">SAMN05216267_1022106</name>
</gene>
<dbReference type="Proteomes" id="UP000181951">
    <property type="component" value="Unassembled WGS sequence"/>
</dbReference>
<accession>A0A1H8NJI4</accession>
<reference evidence="1 2" key="1">
    <citation type="submission" date="2016-10" db="EMBL/GenBank/DDBJ databases">
        <authorList>
            <person name="de Groot N.N."/>
        </authorList>
    </citation>
    <scope>NUCLEOTIDE SEQUENCE [LARGE SCALE GENOMIC DNA]</scope>
    <source>
        <strain evidence="1 2">CGMCC 4.2026</strain>
    </source>
</reference>
<organism evidence="1 2">
    <name type="scientific">Actinacidiphila rubida</name>
    <dbReference type="NCBI Taxonomy" id="310780"/>
    <lineage>
        <taxon>Bacteria</taxon>
        <taxon>Bacillati</taxon>
        <taxon>Actinomycetota</taxon>
        <taxon>Actinomycetes</taxon>
        <taxon>Kitasatosporales</taxon>
        <taxon>Streptomycetaceae</taxon>
        <taxon>Actinacidiphila</taxon>
    </lineage>
</organism>
<evidence type="ECO:0000313" key="1">
    <source>
        <dbReference type="EMBL" id="SEO29780.1"/>
    </source>
</evidence>
<evidence type="ECO:0008006" key="3">
    <source>
        <dbReference type="Google" id="ProtNLM"/>
    </source>
</evidence>
<evidence type="ECO:0000313" key="2">
    <source>
        <dbReference type="Proteomes" id="UP000181951"/>
    </source>
</evidence>
<dbReference type="AlphaFoldDB" id="A0A1H8NJI4"/>
<sequence>MRGNPPAVIWAVALGAVLATACCTFTSWAGAAAHCSPAV</sequence>
<dbReference type="PROSITE" id="PS51257">
    <property type="entry name" value="PROKAR_LIPOPROTEIN"/>
    <property type="match status" value="1"/>
</dbReference>
<proteinExistence type="predicted"/>
<protein>
    <recommendedName>
        <fullName evidence="3">Lipoprotein</fullName>
    </recommendedName>
</protein>